<comment type="caution">
    <text evidence="1">The sequence shown here is derived from an EMBL/GenBank/DDBJ whole genome shotgun (WGS) entry which is preliminary data.</text>
</comment>
<dbReference type="EMBL" id="CAJVPQ010017560">
    <property type="protein sequence ID" value="CAG8748757.1"/>
    <property type="molecule type" value="Genomic_DNA"/>
</dbReference>
<gene>
    <name evidence="1" type="ORF">FCALED_LOCUS16155</name>
</gene>
<reference evidence="1" key="1">
    <citation type="submission" date="2021-06" db="EMBL/GenBank/DDBJ databases">
        <authorList>
            <person name="Kallberg Y."/>
            <person name="Tangrot J."/>
            <person name="Rosling A."/>
        </authorList>
    </citation>
    <scope>NUCLEOTIDE SEQUENCE</scope>
    <source>
        <strain evidence="1">UK204</strain>
    </source>
</reference>
<feature type="non-terminal residue" evidence="1">
    <location>
        <position position="51"/>
    </location>
</feature>
<protein>
    <submittedName>
        <fullName evidence="1">2328_t:CDS:1</fullName>
    </submittedName>
</protein>
<keyword evidence="2" id="KW-1185">Reference proteome</keyword>
<organism evidence="1 2">
    <name type="scientific">Funneliformis caledonium</name>
    <dbReference type="NCBI Taxonomy" id="1117310"/>
    <lineage>
        <taxon>Eukaryota</taxon>
        <taxon>Fungi</taxon>
        <taxon>Fungi incertae sedis</taxon>
        <taxon>Mucoromycota</taxon>
        <taxon>Glomeromycotina</taxon>
        <taxon>Glomeromycetes</taxon>
        <taxon>Glomerales</taxon>
        <taxon>Glomeraceae</taxon>
        <taxon>Funneliformis</taxon>
    </lineage>
</organism>
<evidence type="ECO:0000313" key="2">
    <source>
        <dbReference type="Proteomes" id="UP000789570"/>
    </source>
</evidence>
<dbReference type="Proteomes" id="UP000789570">
    <property type="component" value="Unassembled WGS sequence"/>
</dbReference>
<accession>A0A9N9IUE4</accession>
<proteinExistence type="predicted"/>
<dbReference type="AlphaFoldDB" id="A0A9N9IUE4"/>
<name>A0A9N9IUE4_9GLOM</name>
<evidence type="ECO:0000313" key="1">
    <source>
        <dbReference type="EMBL" id="CAG8748757.1"/>
    </source>
</evidence>
<sequence>MDENACAKSIIYTEKRVAELWRMGQLRIQIDLTQELNQLKRQPSKLKRRLR</sequence>